<dbReference type="OrthoDB" id="10251727at2759"/>
<evidence type="ECO:0000313" key="2">
    <source>
        <dbReference type="Proteomes" id="UP000005203"/>
    </source>
</evidence>
<proteinExistence type="predicted"/>
<dbReference type="RefSeq" id="XP_623930.2">
    <property type="nucleotide sequence ID" value="XM_623927.6"/>
</dbReference>
<accession>A0A7M7R9G8</accession>
<accession>A0A8B9B1L7</accession>
<dbReference type="OMA" id="FMEIRCI"/>
<dbReference type="InterPro" id="IPR023674">
    <property type="entry name" value="Ribosomal_uL1-like"/>
</dbReference>
<evidence type="ECO:0000313" key="1">
    <source>
        <dbReference type="EnsemblMetazoa" id="XP_623930"/>
    </source>
</evidence>
<keyword evidence="2" id="KW-1185">Reference proteome</keyword>
<dbReference type="InterPro" id="IPR028364">
    <property type="entry name" value="Ribosomal_uL1/biogenesis"/>
</dbReference>
<reference evidence="1" key="1">
    <citation type="submission" date="2021-01" db="UniProtKB">
        <authorList>
            <consortium name="EnsemblMetazoa"/>
        </authorList>
    </citation>
    <scope>IDENTIFICATION</scope>
    <source>
        <strain evidence="1">DH4</strain>
    </source>
</reference>
<sequence>MRMLDDKVKDDNNEDIDCLNFNDLSKEHILQCVNIICHLTEEKLKSNNALFEDESQSIFMQVTCIRVPKTPRRFMRILLPYSIISSNDEVALFVGDLQRGRRRDYEPTIEYYENLLRKHGCTKIKSIIPMNQVKTEYDQYELKRKLVGSYDYFLVDGKIAGHLSHLLGKEFYKKRKLPTSIRMLSKDLKHEIEYALRKTVMQIHSYGDTHIVQVGHTFMKKKEILENILATCRYLSKNYPGGWVNIRSIRIKTSISLGLPIYMTLKNKCLVDVPVMQPRRPKAYHNVSGELTTAPGIATVTVTPEGDITVKKIKRRIFLQKKNLQNK</sequence>
<dbReference type="AlphaFoldDB" id="A0A7M7R9G8"/>
<dbReference type="CDD" id="cd00403">
    <property type="entry name" value="Ribosomal_L1"/>
    <property type="match status" value="1"/>
</dbReference>
<dbReference type="Gene3D" id="3.30.190.20">
    <property type="match status" value="1"/>
</dbReference>
<dbReference type="EnsemblMetazoa" id="XM_623927">
    <property type="protein sequence ID" value="XP_623930"/>
    <property type="gene ID" value="LOC551532"/>
</dbReference>
<dbReference type="Proteomes" id="UP000005203">
    <property type="component" value="Linkage group LG11"/>
</dbReference>
<dbReference type="GeneID" id="551532"/>
<dbReference type="KEGG" id="ame:551532"/>
<organism evidence="1">
    <name type="scientific">Apis mellifera</name>
    <name type="common">Honeybee</name>
    <dbReference type="NCBI Taxonomy" id="7460"/>
    <lineage>
        <taxon>Eukaryota</taxon>
        <taxon>Metazoa</taxon>
        <taxon>Ecdysozoa</taxon>
        <taxon>Arthropoda</taxon>
        <taxon>Hexapoda</taxon>
        <taxon>Insecta</taxon>
        <taxon>Pterygota</taxon>
        <taxon>Neoptera</taxon>
        <taxon>Endopterygota</taxon>
        <taxon>Hymenoptera</taxon>
        <taxon>Apocrita</taxon>
        <taxon>Aculeata</taxon>
        <taxon>Apoidea</taxon>
        <taxon>Anthophila</taxon>
        <taxon>Apidae</taxon>
        <taxon>Apis</taxon>
    </lineage>
</organism>
<reference evidence="3" key="2">
    <citation type="submission" date="2025-04" db="UniProtKB">
        <authorList>
            <consortium name="RefSeq"/>
        </authorList>
    </citation>
    <scope>IDENTIFICATION</scope>
    <source>
        <strain evidence="3">DH4</strain>
        <tissue evidence="3">Whole body</tissue>
    </source>
</reference>
<name>A0A7M7R9G8_APIME</name>
<dbReference type="Pfam" id="PF00687">
    <property type="entry name" value="Ribosomal_L1"/>
    <property type="match status" value="1"/>
</dbReference>
<evidence type="ECO:0000313" key="3">
    <source>
        <dbReference type="RefSeq" id="XP_623930.2"/>
    </source>
</evidence>
<gene>
    <name evidence="1" type="primary">551532</name>
    <name evidence="3" type="synonym">LOC551532</name>
</gene>
<protein>
    <submittedName>
        <fullName evidence="3">Ribosomal L1 domain-containing protein 1</fullName>
    </submittedName>
</protein>
<dbReference type="SUPFAM" id="SSF56808">
    <property type="entry name" value="Ribosomal protein L1"/>
    <property type="match status" value="1"/>
</dbReference>